<dbReference type="GO" id="GO:0003723">
    <property type="term" value="F:RNA binding"/>
    <property type="evidence" value="ECO:0007669"/>
    <property type="project" value="InterPro"/>
</dbReference>
<dbReference type="FunFam" id="1.25.40.10:FF:001074">
    <property type="entry name" value="Pentatricopeptide repeat-containing protein, mitochondrial"/>
    <property type="match status" value="1"/>
</dbReference>
<dbReference type="PROSITE" id="PS51375">
    <property type="entry name" value="PPR"/>
    <property type="match status" value="5"/>
</dbReference>
<dbReference type="GO" id="GO:0003924">
    <property type="term" value="F:GTPase activity"/>
    <property type="evidence" value="ECO:0007669"/>
    <property type="project" value="InterPro"/>
</dbReference>
<dbReference type="Pfam" id="PF14432">
    <property type="entry name" value="DYW_deaminase"/>
    <property type="match status" value="1"/>
</dbReference>
<gene>
    <name evidence="5" type="ORF">COCNU_09G002450</name>
</gene>
<accession>A0A8K0N6H3</accession>
<dbReference type="InterPro" id="IPR046960">
    <property type="entry name" value="PPR_At4g14850-like_plant"/>
</dbReference>
<dbReference type="FunFam" id="3.40.50.300:FF:001447">
    <property type="entry name" value="Ras-related protein Rab-1B"/>
    <property type="match status" value="1"/>
</dbReference>
<organism evidence="5 6">
    <name type="scientific">Cocos nucifera</name>
    <name type="common">Coconut palm</name>
    <dbReference type="NCBI Taxonomy" id="13894"/>
    <lineage>
        <taxon>Eukaryota</taxon>
        <taxon>Viridiplantae</taxon>
        <taxon>Streptophyta</taxon>
        <taxon>Embryophyta</taxon>
        <taxon>Tracheophyta</taxon>
        <taxon>Spermatophyta</taxon>
        <taxon>Magnoliopsida</taxon>
        <taxon>Liliopsida</taxon>
        <taxon>Arecaceae</taxon>
        <taxon>Arecoideae</taxon>
        <taxon>Cocoseae</taxon>
        <taxon>Attaleinae</taxon>
        <taxon>Cocos</taxon>
    </lineage>
</organism>
<evidence type="ECO:0000313" key="5">
    <source>
        <dbReference type="EMBL" id="KAG1360782.1"/>
    </source>
</evidence>
<dbReference type="PRINTS" id="PR00449">
    <property type="entry name" value="RASTRNSFRMNG"/>
</dbReference>
<dbReference type="Pfam" id="PF20431">
    <property type="entry name" value="E_motif"/>
    <property type="match status" value="1"/>
</dbReference>
<reference evidence="5" key="2">
    <citation type="submission" date="2019-07" db="EMBL/GenBank/DDBJ databases">
        <authorList>
            <person name="Yang Y."/>
            <person name="Bocs S."/>
            <person name="Baudouin L."/>
        </authorList>
    </citation>
    <scope>NUCLEOTIDE SEQUENCE</scope>
    <source>
        <tissue evidence="5">Spear leaf of Hainan Tall coconut</tissue>
    </source>
</reference>
<dbReference type="SUPFAM" id="SSF48452">
    <property type="entry name" value="TPR-like"/>
    <property type="match status" value="1"/>
</dbReference>
<dbReference type="NCBIfam" id="TIGR00231">
    <property type="entry name" value="small_GTP"/>
    <property type="match status" value="1"/>
</dbReference>
<dbReference type="GO" id="GO:0009451">
    <property type="term" value="P:RNA modification"/>
    <property type="evidence" value="ECO:0007669"/>
    <property type="project" value="InterPro"/>
</dbReference>
<dbReference type="Pfam" id="PF13041">
    <property type="entry name" value="PPR_2"/>
    <property type="match status" value="1"/>
</dbReference>
<dbReference type="GO" id="GO:0005525">
    <property type="term" value="F:GTP binding"/>
    <property type="evidence" value="ECO:0007669"/>
    <property type="project" value="InterPro"/>
</dbReference>
<dbReference type="AlphaFoldDB" id="A0A8K0N6H3"/>
<keyword evidence="1" id="KW-0677">Repeat</keyword>
<dbReference type="PROSITE" id="PS51421">
    <property type="entry name" value="RAS"/>
    <property type="match status" value="1"/>
</dbReference>
<dbReference type="InterPro" id="IPR032867">
    <property type="entry name" value="DYW_dom"/>
</dbReference>
<dbReference type="GO" id="GO:0008270">
    <property type="term" value="F:zinc ion binding"/>
    <property type="evidence" value="ECO:0007669"/>
    <property type="project" value="InterPro"/>
</dbReference>
<dbReference type="Gene3D" id="1.25.40.10">
    <property type="entry name" value="Tetratricopeptide repeat domain"/>
    <property type="match status" value="4"/>
</dbReference>
<feature type="region of interest" description="Disordered" evidence="3">
    <location>
        <begin position="764"/>
        <end position="791"/>
    </location>
</feature>
<dbReference type="Pfam" id="PF01535">
    <property type="entry name" value="PPR"/>
    <property type="match status" value="7"/>
</dbReference>
<dbReference type="OrthoDB" id="185373at2759"/>
<feature type="repeat" description="PPR" evidence="2">
    <location>
        <begin position="74"/>
        <end position="109"/>
    </location>
</feature>
<dbReference type="Pfam" id="PF00071">
    <property type="entry name" value="Ras"/>
    <property type="match status" value="1"/>
</dbReference>
<protein>
    <submittedName>
        <fullName evidence="5">Putative Pentatricopeptide repeat-containing protein, mitochondrial</fullName>
    </submittedName>
</protein>
<evidence type="ECO:0000259" key="4">
    <source>
        <dbReference type="Pfam" id="PF14432"/>
    </source>
</evidence>
<evidence type="ECO:0000256" key="1">
    <source>
        <dbReference type="ARBA" id="ARBA00022737"/>
    </source>
</evidence>
<dbReference type="Gene3D" id="3.40.50.300">
    <property type="entry name" value="P-loop containing nucleotide triphosphate hydrolases"/>
    <property type="match status" value="1"/>
</dbReference>
<dbReference type="Proteomes" id="UP000797356">
    <property type="component" value="Chromosome 9"/>
</dbReference>
<dbReference type="InterPro" id="IPR046848">
    <property type="entry name" value="E_motif"/>
</dbReference>
<dbReference type="PROSITE" id="PS51419">
    <property type="entry name" value="RAB"/>
    <property type="match status" value="1"/>
</dbReference>
<feature type="repeat" description="PPR" evidence="2">
    <location>
        <begin position="137"/>
        <end position="171"/>
    </location>
</feature>
<reference evidence="5" key="1">
    <citation type="journal article" date="2017" name="Gigascience">
        <title>The genome draft of coconut (Cocos nucifera).</title>
        <authorList>
            <person name="Xiao Y."/>
            <person name="Xu P."/>
            <person name="Fan H."/>
            <person name="Baudouin L."/>
            <person name="Xia W."/>
            <person name="Bocs S."/>
            <person name="Xu J."/>
            <person name="Li Q."/>
            <person name="Guo A."/>
            <person name="Zhou L."/>
            <person name="Li J."/>
            <person name="Wu Y."/>
            <person name="Ma Z."/>
            <person name="Armero A."/>
            <person name="Issali A.E."/>
            <person name="Liu N."/>
            <person name="Peng M."/>
            <person name="Yang Y."/>
        </authorList>
    </citation>
    <scope>NUCLEOTIDE SEQUENCE</scope>
    <source>
        <tissue evidence="5">Spear leaf of Hainan Tall coconut</tissue>
    </source>
</reference>
<dbReference type="InterPro" id="IPR001806">
    <property type="entry name" value="Small_GTPase"/>
</dbReference>
<dbReference type="EMBL" id="CM017880">
    <property type="protein sequence ID" value="KAG1360782.1"/>
    <property type="molecule type" value="Genomic_DNA"/>
</dbReference>
<sequence length="791" mass="88596">MLLSIGSTRKQILPLGVITNKYLHLSTTALQPSPHNHQPKHQSIHSSNKEISTYIRNGDLDSAFRVFNSMPLKTTISWNSLLAGYCRKPGRLKQALQLFAQIPQPDVVSYNTLLSCRLLNADLHGARFLFQTMPFKDLVSWNTMVSGLSRHGAMDEAQELFSAMPQKNSVSWNAIVSGYVQASDMRSAEEFFNRAPDRNDVVLWTAMISGYANIGKIDKALELFERMPVRNLVSWNAMVAGYVKNGRSEDGLKLFKTMVGSIEVRPNSSTLSSALLACSNLSALELGKLIHQLVLKLPLGFETTVGTSLVSMYCKCGDLDHACKIFYEMHRKDIVTWNAMVSGFAQHGHGVKAIALFDEMRSEGVELNWITFVAVLSACNHTGLLDLGIQYFESMEKDYGIMPRLDHYSCMVDLFCRAGLLARAVHLIHSMPIKPHPSMFGTLLGACRVHKNLEFAEFAAQKLVELEPWSAGAYVQLANIYACMNRWGDVSRVRRLMKENEVIKTPGYSWIEVRGDVHEFRSGDRVHSQLNLIHEKLSELEKKMKQVGYVPDLQFALHDIGEEQKEMMVMRHSEKLAIAFGLISTFSMTTLRVFKNLRVCGDCHNAAKFISMIEGRDIILRDTTSDYLFKLLLIGDSGVGKSCLLLRFAWDTAGQERFRTITSSYYRGAHGIIVVYDVTDEESFNNVKQWLNEIDRYASENVNKLLVGNKCDLTANKVVSSETAKAFADEIGIPFLETSAKNATNVEEAFMAMAAAIKNRMASQQTMNNARPPTVQIRGQPVNQKSACCSS</sequence>
<evidence type="ECO:0000313" key="6">
    <source>
        <dbReference type="Proteomes" id="UP000797356"/>
    </source>
</evidence>
<evidence type="ECO:0000256" key="3">
    <source>
        <dbReference type="SAM" id="MobiDB-lite"/>
    </source>
</evidence>
<dbReference type="InterPro" id="IPR027417">
    <property type="entry name" value="P-loop_NTPase"/>
</dbReference>
<dbReference type="FunFam" id="1.25.40.10:FF:000144">
    <property type="entry name" value="Pentatricopeptide repeat-containing protein, mitochondrial"/>
    <property type="match status" value="1"/>
</dbReference>
<dbReference type="PANTHER" id="PTHR47926">
    <property type="entry name" value="PENTATRICOPEPTIDE REPEAT-CONTAINING PROTEIN"/>
    <property type="match status" value="1"/>
</dbReference>
<dbReference type="InterPro" id="IPR005225">
    <property type="entry name" value="Small_GTP-bd"/>
</dbReference>
<dbReference type="SMART" id="SM00175">
    <property type="entry name" value="RAB"/>
    <property type="match status" value="1"/>
</dbReference>
<feature type="repeat" description="PPR" evidence="2">
    <location>
        <begin position="333"/>
        <end position="367"/>
    </location>
</feature>
<feature type="compositionally biased region" description="Polar residues" evidence="3">
    <location>
        <begin position="781"/>
        <end position="791"/>
    </location>
</feature>
<keyword evidence="6" id="KW-1185">Reference proteome</keyword>
<dbReference type="NCBIfam" id="TIGR00756">
    <property type="entry name" value="PPR"/>
    <property type="match status" value="5"/>
</dbReference>
<dbReference type="SUPFAM" id="SSF52540">
    <property type="entry name" value="P-loop containing nucleoside triphosphate hydrolases"/>
    <property type="match status" value="1"/>
</dbReference>
<name>A0A8K0N6H3_COCNU</name>
<dbReference type="FunFam" id="1.25.40.10:FF:000553">
    <property type="entry name" value="Pentatricopeptide repeat-containing protein, mitochondrial"/>
    <property type="match status" value="1"/>
</dbReference>
<dbReference type="InterPro" id="IPR011990">
    <property type="entry name" value="TPR-like_helical_dom_sf"/>
</dbReference>
<dbReference type="InterPro" id="IPR002885">
    <property type="entry name" value="PPR_rpt"/>
</dbReference>
<evidence type="ECO:0000256" key="2">
    <source>
        <dbReference type="PROSITE-ProRule" id="PRU00708"/>
    </source>
</evidence>
<proteinExistence type="predicted"/>
<dbReference type="SMART" id="SM00174">
    <property type="entry name" value="RHO"/>
    <property type="match status" value="1"/>
</dbReference>
<feature type="repeat" description="PPR" evidence="2">
    <location>
        <begin position="302"/>
        <end position="332"/>
    </location>
</feature>
<feature type="repeat" description="PPR" evidence="2">
    <location>
        <begin position="200"/>
        <end position="234"/>
    </location>
</feature>
<dbReference type="FunFam" id="1.25.40.10:FF:001531">
    <property type="entry name" value="Pentatricopeptide repeat-containing protein At4g16835, mitochondrial"/>
    <property type="match status" value="1"/>
</dbReference>
<dbReference type="PANTHER" id="PTHR47926:SF410">
    <property type="entry name" value="(WILD MALAYSIAN BANANA) HYPOTHETICAL PROTEIN"/>
    <property type="match status" value="1"/>
</dbReference>
<comment type="caution">
    <text evidence="5">The sequence shown here is derived from an EMBL/GenBank/DDBJ whole genome shotgun (WGS) entry which is preliminary data.</text>
</comment>
<dbReference type="SMART" id="SM00173">
    <property type="entry name" value="RAS"/>
    <property type="match status" value="1"/>
</dbReference>
<feature type="domain" description="DYW" evidence="4">
    <location>
        <begin position="548"/>
        <end position="628"/>
    </location>
</feature>